<proteinExistence type="inferred from homology"/>
<dbReference type="InterPro" id="IPR024046">
    <property type="entry name" value="Flagellar_assmbl_FliW_dom_sf"/>
</dbReference>
<keyword evidence="1 4" id="KW-0963">Cytoplasm</keyword>
<comment type="similarity">
    <text evidence="4">Belongs to the FliW family.</text>
</comment>
<keyword evidence="5" id="KW-0966">Cell projection</keyword>
<keyword evidence="5" id="KW-0969">Cilium</keyword>
<organism evidence="5 6">
    <name type="scientific">Desulfamplus magnetovallimortis</name>
    <dbReference type="NCBI Taxonomy" id="1246637"/>
    <lineage>
        <taxon>Bacteria</taxon>
        <taxon>Pseudomonadati</taxon>
        <taxon>Thermodesulfobacteriota</taxon>
        <taxon>Desulfobacteria</taxon>
        <taxon>Desulfobacterales</taxon>
        <taxon>Desulfobacteraceae</taxon>
        <taxon>Desulfamplus</taxon>
    </lineage>
</organism>
<comment type="subcellular location">
    <subcellularLocation>
        <location evidence="4">Cytoplasm</location>
    </subcellularLocation>
</comment>
<gene>
    <name evidence="4 5" type="primary">fliW</name>
    <name evidence="5" type="ORF">MTBBW1_1730011</name>
</gene>
<keyword evidence="6" id="KW-1185">Reference proteome</keyword>
<comment type="subunit">
    <text evidence="4">Interacts with translational regulator CsrA and flagellin(s).</text>
</comment>
<dbReference type="GO" id="GO:0006417">
    <property type="term" value="P:regulation of translation"/>
    <property type="evidence" value="ECO:0007669"/>
    <property type="project" value="UniProtKB-KW"/>
</dbReference>
<dbReference type="STRING" id="1246637.MTBBW1_1730011"/>
<keyword evidence="4" id="KW-0143">Chaperone</keyword>
<keyword evidence="3 4" id="KW-0810">Translation regulation</keyword>
<evidence type="ECO:0000313" key="6">
    <source>
        <dbReference type="Proteomes" id="UP000191931"/>
    </source>
</evidence>
<evidence type="ECO:0000256" key="1">
    <source>
        <dbReference type="ARBA" id="ARBA00022490"/>
    </source>
</evidence>
<keyword evidence="5" id="KW-0282">Flagellum</keyword>
<evidence type="ECO:0000256" key="4">
    <source>
        <dbReference type="HAMAP-Rule" id="MF_01185"/>
    </source>
</evidence>
<dbReference type="SUPFAM" id="SSF141457">
    <property type="entry name" value="BH3618-like"/>
    <property type="match status" value="1"/>
</dbReference>
<name>A0A1W1H9U0_9BACT</name>
<dbReference type="AlphaFoldDB" id="A0A1W1H9U0"/>
<sequence>MKIKTRKFGDIEIDDDQILTMPEGLPGFPGFDLFVVLERPETAPFCWLQCIQDPNLNLVMMNPYYFMPDYDPDLDAIITIRNWHGVERDDFQIYVVVNIFGEGEEKKITANLMGPIVINRKSGEAVQFVLSNSCYSHQHNILKSMEERYTRG</sequence>
<dbReference type="PANTHER" id="PTHR39190">
    <property type="entry name" value="FLAGELLAR ASSEMBLY FACTOR FLIW"/>
    <property type="match status" value="1"/>
</dbReference>
<evidence type="ECO:0000256" key="2">
    <source>
        <dbReference type="ARBA" id="ARBA00022795"/>
    </source>
</evidence>
<evidence type="ECO:0000313" key="5">
    <source>
        <dbReference type="EMBL" id="SLM29213.1"/>
    </source>
</evidence>
<dbReference type="HAMAP" id="MF_01185">
    <property type="entry name" value="FliW"/>
    <property type="match status" value="1"/>
</dbReference>
<dbReference type="PANTHER" id="PTHR39190:SF1">
    <property type="entry name" value="FLAGELLAR ASSEMBLY FACTOR FLIW"/>
    <property type="match status" value="1"/>
</dbReference>
<dbReference type="Proteomes" id="UP000191931">
    <property type="component" value="Unassembled WGS sequence"/>
</dbReference>
<dbReference type="InterPro" id="IPR003775">
    <property type="entry name" value="Flagellar_assembly_factor_FliW"/>
</dbReference>
<evidence type="ECO:0000256" key="3">
    <source>
        <dbReference type="ARBA" id="ARBA00022845"/>
    </source>
</evidence>
<dbReference type="GO" id="GO:0044780">
    <property type="term" value="P:bacterial-type flagellum assembly"/>
    <property type="evidence" value="ECO:0007669"/>
    <property type="project" value="UniProtKB-UniRule"/>
</dbReference>
<protein>
    <recommendedName>
        <fullName evidence="4">Flagellar assembly factor FliW</fullName>
    </recommendedName>
</protein>
<dbReference type="Pfam" id="PF02623">
    <property type="entry name" value="FliW"/>
    <property type="match status" value="1"/>
</dbReference>
<keyword evidence="2 4" id="KW-1005">Bacterial flagellum biogenesis</keyword>
<comment type="function">
    <text evidence="4">Acts as an anti-CsrA protein, binds CsrA and prevents it from repressing translation of its target genes, one of which is flagellin. Binds to flagellin and participates in the assembly of the flagellum.</text>
</comment>
<dbReference type="RefSeq" id="WP_186441500.1">
    <property type="nucleotide sequence ID" value="NZ_LT828552.1"/>
</dbReference>
<dbReference type="Gene3D" id="2.30.290.10">
    <property type="entry name" value="BH3618-like"/>
    <property type="match status" value="1"/>
</dbReference>
<accession>A0A1W1H9U0</accession>
<dbReference type="GO" id="GO:0005737">
    <property type="term" value="C:cytoplasm"/>
    <property type="evidence" value="ECO:0007669"/>
    <property type="project" value="UniProtKB-SubCell"/>
</dbReference>
<reference evidence="5 6" key="1">
    <citation type="submission" date="2017-03" db="EMBL/GenBank/DDBJ databases">
        <authorList>
            <person name="Afonso C.L."/>
            <person name="Miller P.J."/>
            <person name="Scott M.A."/>
            <person name="Spackman E."/>
            <person name="Goraichik I."/>
            <person name="Dimitrov K.M."/>
            <person name="Suarez D.L."/>
            <person name="Swayne D.E."/>
        </authorList>
    </citation>
    <scope>NUCLEOTIDE SEQUENCE [LARGE SCALE GENOMIC DNA]</scope>
    <source>
        <strain evidence="5">PRJEB14757</strain>
    </source>
</reference>
<dbReference type="EMBL" id="FWEV01000083">
    <property type="protein sequence ID" value="SLM29213.1"/>
    <property type="molecule type" value="Genomic_DNA"/>
</dbReference>